<comment type="caution">
    <text evidence="1">The sequence shown here is derived from an EMBL/GenBank/DDBJ whole genome shotgun (WGS) entry which is preliminary data.</text>
</comment>
<accession>A0AC61PNL0</accession>
<evidence type="ECO:0000313" key="1">
    <source>
        <dbReference type="EMBL" id="SMC77183.1"/>
    </source>
</evidence>
<sequence>MRKTVLCIVISMVLLFQYSISICETTENQSVEIKLVSYDFSASNNWGEKNSIYTIGGSSYEFLDTDYVGFDLAQHEENMSMHKVLLRFQIENHQINDEENNIVQIMNVRSFCQGDCYLFPKGQMFFSTGYTEDEGEMFERYWLLEALCVYPIDIYIEDAVESAIYDTEFECDIVFGKEEQQNAKIHIDDSVKRKRLLDDNAYSAVVSSIKEESLSVDSDFYDEEYIKGYISRYIPQAVQCELLENPENFVLTKISFYIENRIGAGICNIRRRMTYPTDNIWMIWGTDDSGGDFQVYWGKGKYFCEDILLLYRKNNYPQIEELMNKLRISISLSNEYAGYIDWEEGGGSGWPGPIIELPLIYNN</sequence>
<keyword evidence="2" id="KW-1185">Reference proteome</keyword>
<gene>
    <name evidence="1" type="ORF">SAMN06297397_2434</name>
</gene>
<reference evidence="1" key="1">
    <citation type="submission" date="2017-04" db="EMBL/GenBank/DDBJ databases">
        <authorList>
            <person name="Varghese N."/>
            <person name="Submissions S."/>
        </authorList>
    </citation>
    <scope>NUCLEOTIDE SEQUENCE</scope>
    <source>
        <strain evidence="1">WTE2008</strain>
    </source>
</reference>
<dbReference type="EMBL" id="FWXZ01000005">
    <property type="protein sequence ID" value="SMC77183.1"/>
    <property type="molecule type" value="Genomic_DNA"/>
</dbReference>
<dbReference type="Proteomes" id="UP000192328">
    <property type="component" value="Unassembled WGS sequence"/>
</dbReference>
<proteinExistence type="predicted"/>
<organism evidence="1 2">
    <name type="scientific">Aristaeella lactis</name>
    <dbReference type="NCBI Taxonomy" id="3046383"/>
    <lineage>
        <taxon>Bacteria</taxon>
        <taxon>Bacillati</taxon>
        <taxon>Bacillota</taxon>
        <taxon>Clostridia</taxon>
        <taxon>Eubacteriales</taxon>
        <taxon>Aristaeellaceae</taxon>
        <taxon>Aristaeella</taxon>
    </lineage>
</organism>
<evidence type="ECO:0000313" key="2">
    <source>
        <dbReference type="Proteomes" id="UP000192328"/>
    </source>
</evidence>
<protein>
    <submittedName>
        <fullName evidence="1">Uncharacterized protein</fullName>
    </submittedName>
</protein>
<name>A0AC61PNL0_9FIRM</name>